<feature type="transmembrane region" description="Helical" evidence="10">
    <location>
        <begin position="55"/>
        <end position="77"/>
    </location>
</feature>
<evidence type="ECO:0000256" key="6">
    <source>
        <dbReference type="ARBA" id="ARBA00023136"/>
    </source>
</evidence>
<feature type="transmembrane region" description="Helical" evidence="10">
    <location>
        <begin position="158"/>
        <end position="182"/>
    </location>
</feature>
<dbReference type="InterPro" id="IPR050368">
    <property type="entry name" value="ClC-type_chloride_channel"/>
</dbReference>
<dbReference type="GO" id="GO:0005254">
    <property type="term" value="F:chloride channel activity"/>
    <property type="evidence" value="ECO:0007669"/>
    <property type="project" value="UniProtKB-KW"/>
</dbReference>
<evidence type="ECO:0000256" key="1">
    <source>
        <dbReference type="ARBA" id="ARBA00004141"/>
    </source>
</evidence>
<organism evidence="11 12">
    <name type="scientific">Cycloclasticus pugetii</name>
    <dbReference type="NCBI Taxonomy" id="34068"/>
    <lineage>
        <taxon>Bacteria</taxon>
        <taxon>Pseudomonadati</taxon>
        <taxon>Pseudomonadota</taxon>
        <taxon>Gammaproteobacteria</taxon>
        <taxon>Thiotrichales</taxon>
        <taxon>Piscirickettsiaceae</taxon>
        <taxon>Cycloclasticus</taxon>
    </lineage>
</organism>
<dbReference type="SUPFAM" id="SSF81340">
    <property type="entry name" value="Clc chloride channel"/>
    <property type="match status" value="1"/>
</dbReference>
<dbReference type="PRINTS" id="PR00762">
    <property type="entry name" value="CLCHANNEL"/>
</dbReference>
<evidence type="ECO:0000313" key="11">
    <source>
        <dbReference type="EMBL" id="EPD13344.1"/>
    </source>
</evidence>
<dbReference type="AlphaFoldDB" id="A0AB33Z2P3"/>
<dbReference type="PANTHER" id="PTHR43427:SF6">
    <property type="entry name" value="CHLORIDE CHANNEL PROTEIN CLC-E"/>
    <property type="match status" value="1"/>
</dbReference>
<dbReference type="Pfam" id="PF00654">
    <property type="entry name" value="Voltage_CLC"/>
    <property type="match status" value="1"/>
</dbReference>
<keyword evidence="7" id="KW-0869">Chloride channel</keyword>
<evidence type="ECO:0000256" key="3">
    <source>
        <dbReference type="ARBA" id="ARBA00022692"/>
    </source>
</evidence>
<dbReference type="EMBL" id="ASHL01000004">
    <property type="protein sequence ID" value="EPD13344.1"/>
    <property type="molecule type" value="Genomic_DNA"/>
</dbReference>
<keyword evidence="3 10" id="KW-0812">Transmembrane</keyword>
<keyword evidence="5" id="KW-0406">Ion transport</keyword>
<evidence type="ECO:0000256" key="10">
    <source>
        <dbReference type="SAM" id="Phobius"/>
    </source>
</evidence>
<proteinExistence type="predicted"/>
<evidence type="ECO:0000256" key="9">
    <source>
        <dbReference type="ARBA" id="ARBA00023303"/>
    </source>
</evidence>
<dbReference type="InterPro" id="IPR001807">
    <property type="entry name" value="ClC"/>
</dbReference>
<comment type="subcellular location">
    <subcellularLocation>
        <location evidence="1">Membrane</location>
        <topology evidence="1">Multi-pass membrane protein</topology>
    </subcellularLocation>
</comment>
<dbReference type="GO" id="GO:0034707">
    <property type="term" value="C:chloride channel complex"/>
    <property type="evidence" value="ECO:0007669"/>
    <property type="project" value="UniProtKB-KW"/>
</dbReference>
<feature type="transmembrane region" description="Helical" evidence="10">
    <location>
        <begin position="20"/>
        <end position="43"/>
    </location>
</feature>
<dbReference type="CDD" id="cd01034">
    <property type="entry name" value="EriC_like"/>
    <property type="match status" value="1"/>
</dbReference>
<evidence type="ECO:0000256" key="8">
    <source>
        <dbReference type="ARBA" id="ARBA00023214"/>
    </source>
</evidence>
<evidence type="ECO:0000256" key="4">
    <source>
        <dbReference type="ARBA" id="ARBA00022989"/>
    </source>
</evidence>
<dbReference type="RefSeq" id="WP_015005064.1">
    <property type="nucleotide sequence ID" value="NZ_JARGOU010000019.1"/>
</dbReference>
<evidence type="ECO:0000256" key="2">
    <source>
        <dbReference type="ARBA" id="ARBA00022448"/>
    </source>
</evidence>
<sequence>MANPNVQQIFTLFSAWKTHLVFWLGAIFVGLSSVALTFGSELVSTLFRELHQKYLIYSFLFTPILLTFLAWVTFTFFPGSERSGVPQVKAALEPSEAGLNKPLLSFRILVGKLFLSIGGIFAGASVGLGGPAIHIGAALMTYFGRFANFGPHYLERGLILAGSSAGFAALFSVPLAGIVFAIEEMGRSLEEKTSGLIITAVIFAGATALILHGQYVFLDNYPTSFPWGKAWLIIPVCGIATGFMGGLFSLILLKGGPFLKSINYLSPLKIAFICGIIISILNYLSEGATAGTGYQETKNYLFNAQSMSSEYPLMRMLASIATFFIGIPAGIFVPSLSVGAGIGANLAEWLPIAPVSVVILLGMTGYFSGMLQAPLTSFVIIMEMTNSHDLLLPMMATAFIANGTSKLICPIALYQGLTQNYLSAKPNEQK</sequence>
<evidence type="ECO:0000256" key="5">
    <source>
        <dbReference type="ARBA" id="ARBA00023065"/>
    </source>
</evidence>
<keyword evidence="2" id="KW-0813">Transport</keyword>
<name>A0AB33Z2P3_9GAMM</name>
<keyword evidence="12" id="KW-1185">Reference proteome</keyword>
<feature type="transmembrane region" description="Helical" evidence="10">
    <location>
        <begin position="194"/>
        <end position="218"/>
    </location>
</feature>
<dbReference type="InterPro" id="IPR014743">
    <property type="entry name" value="Cl-channel_core"/>
</dbReference>
<feature type="transmembrane region" description="Helical" evidence="10">
    <location>
        <begin position="113"/>
        <end position="137"/>
    </location>
</feature>
<gene>
    <name evidence="11" type="ORF">L196_06865</name>
</gene>
<feature type="transmembrane region" description="Helical" evidence="10">
    <location>
        <begin position="349"/>
        <end position="369"/>
    </location>
</feature>
<keyword evidence="8" id="KW-0868">Chloride</keyword>
<accession>A0AB33Z2P3</accession>
<feature type="transmembrane region" description="Helical" evidence="10">
    <location>
        <begin position="316"/>
        <end position="337"/>
    </location>
</feature>
<reference evidence="11 12" key="1">
    <citation type="journal article" date="2013" name="Genome Announc.">
        <title>Genome Sequence of the Pyrene- and Fluoranthene-Degrading Bacterium Cycloclasticus sp. Strain PY97M.</title>
        <authorList>
            <person name="Cui Z."/>
            <person name="Xu G."/>
            <person name="Li Q."/>
            <person name="Gao W."/>
            <person name="Zheng L."/>
        </authorList>
    </citation>
    <scope>NUCLEOTIDE SEQUENCE [LARGE SCALE GENOMIC DNA]</scope>
    <source>
        <strain evidence="11 12">PY97M</strain>
    </source>
</reference>
<keyword evidence="6 10" id="KW-0472">Membrane</keyword>
<comment type="caution">
    <text evidence="11">The sequence shown here is derived from an EMBL/GenBank/DDBJ whole genome shotgun (WGS) entry which is preliminary data.</text>
</comment>
<keyword evidence="4 10" id="KW-1133">Transmembrane helix</keyword>
<dbReference type="PANTHER" id="PTHR43427">
    <property type="entry name" value="CHLORIDE CHANNEL PROTEIN CLC-E"/>
    <property type="match status" value="1"/>
</dbReference>
<feature type="transmembrane region" description="Helical" evidence="10">
    <location>
        <begin position="264"/>
        <end position="284"/>
    </location>
</feature>
<feature type="transmembrane region" description="Helical" evidence="10">
    <location>
        <begin position="390"/>
        <end position="413"/>
    </location>
</feature>
<protein>
    <submittedName>
        <fullName evidence="11">Chloride transporter, ClC family protein</fullName>
    </submittedName>
</protein>
<dbReference type="Gene3D" id="1.10.3080.10">
    <property type="entry name" value="Clc chloride channel"/>
    <property type="match status" value="1"/>
</dbReference>
<dbReference type="Proteomes" id="UP000015462">
    <property type="component" value="Unassembled WGS sequence"/>
</dbReference>
<keyword evidence="9" id="KW-0407">Ion channel</keyword>
<feature type="transmembrane region" description="Helical" evidence="10">
    <location>
        <begin position="230"/>
        <end position="252"/>
    </location>
</feature>
<evidence type="ECO:0000256" key="7">
    <source>
        <dbReference type="ARBA" id="ARBA00023173"/>
    </source>
</evidence>
<evidence type="ECO:0000313" key="12">
    <source>
        <dbReference type="Proteomes" id="UP000015462"/>
    </source>
</evidence>